<dbReference type="SUPFAM" id="SSF52540">
    <property type="entry name" value="P-loop containing nucleoside triphosphate hydrolases"/>
    <property type="match status" value="1"/>
</dbReference>
<protein>
    <submittedName>
        <fullName evidence="5">Arsenite-transporting ATPase</fullName>
    </submittedName>
</protein>
<dbReference type="GO" id="GO:0016887">
    <property type="term" value="F:ATP hydrolysis activity"/>
    <property type="evidence" value="ECO:0007669"/>
    <property type="project" value="InterPro"/>
</dbReference>
<dbReference type="InterPro" id="IPR025723">
    <property type="entry name" value="ArsA/GET3_ATPase-like"/>
</dbReference>
<accession>A0A2M9BDP4</accession>
<evidence type="ECO:0000259" key="4">
    <source>
        <dbReference type="Pfam" id="PF17886"/>
    </source>
</evidence>
<feature type="domain" description="ArsA HSP20-like" evidence="4">
    <location>
        <begin position="330"/>
        <end position="392"/>
    </location>
</feature>
<dbReference type="EMBL" id="PGEZ01000001">
    <property type="protein sequence ID" value="PJJ56059.1"/>
    <property type="molecule type" value="Genomic_DNA"/>
</dbReference>
<evidence type="ECO:0000313" key="6">
    <source>
        <dbReference type="Proteomes" id="UP000230842"/>
    </source>
</evidence>
<gene>
    <name evidence="5" type="ORF">CLV56_0263</name>
</gene>
<dbReference type="InterPro" id="IPR016300">
    <property type="entry name" value="ATPase_ArsA/GET3"/>
</dbReference>
<dbReference type="CDD" id="cd02035">
    <property type="entry name" value="ArsA"/>
    <property type="match status" value="1"/>
</dbReference>
<dbReference type="NCBIfam" id="TIGR00345">
    <property type="entry name" value="GET3_arsA_TRC40"/>
    <property type="match status" value="1"/>
</dbReference>
<dbReference type="InterPro" id="IPR008978">
    <property type="entry name" value="HSP20-like_chaperone"/>
</dbReference>
<dbReference type="Pfam" id="PF17886">
    <property type="entry name" value="ArsA_HSP20"/>
    <property type="match status" value="1"/>
</dbReference>
<evidence type="ECO:0000256" key="1">
    <source>
        <dbReference type="ARBA" id="ARBA00011040"/>
    </source>
</evidence>
<dbReference type="GO" id="GO:0005524">
    <property type="term" value="F:ATP binding"/>
    <property type="evidence" value="ECO:0007669"/>
    <property type="project" value="InterPro"/>
</dbReference>
<dbReference type="Pfam" id="PF02374">
    <property type="entry name" value="ArsA_ATPase"/>
    <property type="match status" value="1"/>
</dbReference>
<sequence>MTPAVETVPRIVVFTGKGGVGKTTSAAAVAVASARRGRRTLVLSTDAAHSLADTLDVAAGPEPAQVSDHLWVQLVDTQRRMEQSAAQLRSTLRALLDGAGVDPLAAEEITVLPGADEVLVLLELRAQAASGRWDVVVVDAAPTAETLRLLALPEALGWYAERLSPLEERVTRMAVPALARATGLGPIGPGVLDAVRALCRDLAEVRALLTGPSGSVRLVLTPERVVVAESRRALTTLSLFGYAVDGVVANRVFGEDGADGWRAGWARAQRGVLDEVIASFAPLSVWQTGFAAAEPVGMDALAAVAEDTYGRDDPLARATGEPALQVQRHEDHVDVALALPFAARGDVSVARHGDELIVTVGSWRRLIALPALLGRYDVARARIADGRVVVRFAARERSEVARDTDVAPRSQPVRPPGRAGTRAPSR</sequence>
<dbReference type="InterPro" id="IPR027417">
    <property type="entry name" value="P-loop_NTPase"/>
</dbReference>
<name>A0A2M9BDP4_9ACTN</name>
<dbReference type="PANTHER" id="PTHR10803">
    <property type="entry name" value="ARSENICAL PUMP-DRIVING ATPASE ARSENITE-TRANSLOCATING ATPASE"/>
    <property type="match status" value="1"/>
</dbReference>
<dbReference type="InterPro" id="IPR040612">
    <property type="entry name" value="ArsA_HSP20-like"/>
</dbReference>
<reference evidence="5 6" key="1">
    <citation type="submission" date="2017-11" db="EMBL/GenBank/DDBJ databases">
        <title>Genomic Encyclopedia of Archaeal and Bacterial Type Strains, Phase II (KMG-II): From Individual Species to Whole Genera.</title>
        <authorList>
            <person name="Goeker M."/>
        </authorList>
    </citation>
    <scope>NUCLEOTIDE SEQUENCE [LARGE SCALE GENOMIC DNA]</scope>
    <source>
        <strain evidence="5 6">DSM 27763</strain>
    </source>
</reference>
<dbReference type="Proteomes" id="UP000230842">
    <property type="component" value="Unassembled WGS sequence"/>
</dbReference>
<feature type="domain" description="ArsA/GET3 Anion-transporting ATPase-like" evidence="3">
    <location>
        <begin position="10"/>
        <end position="309"/>
    </location>
</feature>
<dbReference type="PANTHER" id="PTHR10803:SF3">
    <property type="entry name" value="ATPASE GET3"/>
    <property type="match status" value="1"/>
</dbReference>
<comment type="similarity">
    <text evidence="1">Belongs to the arsA ATPase family.</text>
</comment>
<proteinExistence type="inferred from homology"/>
<evidence type="ECO:0000313" key="5">
    <source>
        <dbReference type="EMBL" id="PJJ56059.1"/>
    </source>
</evidence>
<dbReference type="Gene3D" id="2.60.40.790">
    <property type="match status" value="1"/>
</dbReference>
<evidence type="ECO:0000256" key="2">
    <source>
        <dbReference type="SAM" id="MobiDB-lite"/>
    </source>
</evidence>
<organism evidence="5 6">
    <name type="scientific">Mumia flava</name>
    <dbReference type="NCBI Taxonomy" id="1348852"/>
    <lineage>
        <taxon>Bacteria</taxon>
        <taxon>Bacillati</taxon>
        <taxon>Actinomycetota</taxon>
        <taxon>Actinomycetes</taxon>
        <taxon>Propionibacteriales</taxon>
        <taxon>Nocardioidaceae</taxon>
        <taxon>Mumia</taxon>
    </lineage>
</organism>
<comment type="caution">
    <text evidence="5">The sequence shown here is derived from an EMBL/GenBank/DDBJ whole genome shotgun (WGS) entry which is preliminary data.</text>
</comment>
<keyword evidence="6" id="KW-1185">Reference proteome</keyword>
<feature type="region of interest" description="Disordered" evidence="2">
    <location>
        <begin position="398"/>
        <end position="426"/>
    </location>
</feature>
<dbReference type="Gene3D" id="3.40.50.300">
    <property type="entry name" value="P-loop containing nucleotide triphosphate hydrolases"/>
    <property type="match status" value="1"/>
</dbReference>
<evidence type="ECO:0000259" key="3">
    <source>
        <dbReference type="Pfam" id="PF02374"/>
    </source>
</evidence>
<dbReference type="RefSeq" id="WP_245857497.1">
    <property type="nucleotide sequence ID" value="NZ_PGEZ01000001.1"/>
</dbReference>
<dbReference type="AlphaFoldDB" id="A0A2M9BDP4"/>